<feature type="non-terminal residue" evidence="2">
    <location>
        <position position="87"/>
    </location>
</feature>
<dbReference type="RefSeq" id="WP_228228033.1">
    <property type="nucleotide sequence ID" value="NZ_JAJGNP010000021.1"/>
</dbReference>
<evidence type="ECO:0008006" key="4">
    <source>
        <dbReference type="Google" id="ProtNLM"/>
    </source>
</evidence>
<evidence type="ECO:0000313" key="2">
    <source>
        <dbReference type="EMBL" id="MCC4234542.1"/>
    </source>
</evidence>
<proteinExistence type="predicted"/>
<evidence type="ECO:0000313" key="3">
    <source>
        <dbReference type="Proteomes" id="UP001198830"/>
    </source>
</evidence>
<accession>A0ABS8HA05</accession>
<keyword evidence="3" id="KW-1185">Reference proteome</keyword>
<evidence type="ECO:0000256" key="1">
    <source>
        <dbReference type="SAM" id="MobiDB-lite"/>
    </source>
</evidence>
<name>A0ABS8HA05_9SPHN</name>
<organism evidence="2 3">
    <name type="scientific">Sphingobium soli</name>
    <dbReference type="NCBI Taxonomy" id="1591116"/>
    <lineage>
        <taxon>Bacteria</taxon>
        <taxon>Pseudomonadati</taxon>
        <taxon>Pseudomonadota</taxon>
        <taxon>Alphaproteobacteria</taxon>
        <taxon>Sphingomonadales</taxon>
        <taxon>Sphingomonadaceae</taxon>
        <taxon>Sphingobium</taxon>
    </lineage>
</organism>
<sequence length="87" mass="9594">MSDEVEDQGEMGADSARPVPSCVEMGVTDAEVLAEIRVVDAETGERIDKIIFADAETGKVRRYAVENGALVLEQDQFKVIEEVRPIR</sequence>
<gene>
    <name evidence="2" type="ORF">LL253_17865</name>
</gene>
<dbReference type="Proteomes" id="UP001198830">
    <property type="component" value="Unassembled WGS sequence"/>
</dbReference>
<dbReference type="EMBL" id="JAJGNP010000021">
    <property type="protein sequence ID" value="MCC4234542.1"/>
    <property type="molecule type" value="Genomic_DNA"/>
</dbReference>
<feature type="region of interest" description="Disordered" evidence="1">
    <location>
        <begin position="1"/>
        <end position="20"/>
    </location>
</feature>
<reference evidence="2 3" key="1">
    <citation type="submission" date="2021-10" db="EMBL/GenBank/DDBJ databases">
        <title>The diversity and Nitrogen Metabolism of Culturable Nitrate-Utilizing Bacteria Within the Oxygen Minimum Zone of the Changjiang (Yangtze River)Estuary.</title>
        <authorList>
            <person name="Zhang D."/>
            <person name="Zheng J."/>
            <person name="Liu S."/>
            <person name="He W."/>
        </authorList>
    </citation>
    <scope>NUCLEOTIDE SEQUENCE [LARGE SCALE GENOMIC DNA]</scope>
    <source>
        <strain evidence="2 3">FXH275-2</strain>
    </source>
</reference>
<protein>
    <recommendedName>
        <fullName evidence="4">PepSY domain-containing protein</fullName>
    </recommendedName>
</protein>
<comment type="caution">
    <text evidence="2">The sequence shown here is derived from an EMBL/GenBank/DDBJ whole genome shotgun (WGS) entry which is preliminary data.</text>
</comment>